<dbReference type="GO" id="GO:0008237">
    <property type="term" value="F:metallopeptidase activity"/>
    <property type="evidence" value="ECO:0007669"/>
    <property type="project" value="UniProtKB-KW"/>
</dbReference>
<keyword evidence="3 7" id="KW-0378">Hydrolase</keyword>
<dbReference type="EC" id="3.4.24.-" evidence="7"/>
<dbReference type="EMBL" id="JALAAR010000005">
    <property type="protein sequence ID" value="MEH8017165.1"/>
    <property type="molecule type" value="Genomic_DNA"/>
</dbReference>
<keyword evidence="8" id="KW-1185">Reference proteome</keyword>
<evidence type="ECO:0000256" key="1">
    <source>
        <dbReference type="ARBA" id="ARBA00022670"/>
    </source>
</evidence>
<organism evidence="7 8">
    <name type="scientific">Rheinheimera muenzenbergensis</name>
    <dbReference type="NCBI Taxonomy" id="1193628"/>
    <lineage>
        <taxon>Bacteria</taxon>
        <taxon>Pseudomonadati</taxon>
        <taxon>Pseudomonadota</taxon>
        <taxon>Gammaproteobacteria</taxon>
        <taxon>Chromatiales</taxon>
        <taxon>Chromatiaceae</taxon>
        <taxon>Rheinheimera</taxon>
    </lineage>
</organism>
<accession>A0ABU8C687</accession>
<evidence type="ECO:0000259" key="6">
    <source>
        <dbReference type="Pfam" id="PF00413"/>
    </source>
</evidence>
<gene>
    <name evidence="7" type="ORF">MN202_07975</name>
</gene>
<dbReference type="RefSeq" id="WP_335735572.1">
    <property type="nucleotide sequence ID" value="NZ_JALAAR010000005.1"/>
</dbReference>
<feature type="domain" description="Peptidase M10 metallopeptidase" evidence="6">
    <location>
        <begin position="65"/>
        <end position="302"/>
    </location>
</feature>
<keyword evidence="4" id="KW-0862">Zinc</keyword>
<reference evidence="7 8" key="1">
    <citation type="journal article" date="2023" name="Ecotoxicol. Environ. Saf.">
        <title>Mercury remediation potential of mercury-resistant strain Rheinheimera metallidurans sp. nov. isolated from a municipal waste dumping site.</title>
        <authorList>
            <person name="Yadav V."/>
            <person name="Manjhi A."/>
            <person name="Vadakedath N."/>
        </authorList>
    </citation>
    <scope>NUCLEOTIDE SEQUENCE [LARGE SCALE GENOMIC DNA]</scope>
    <source>
        <strain evidence="7 8">E-49</strain>
    </source>
</reference>
<evidence type="ECO:0000256" key="2">
    <source>
        <dbReference type="ARBA" id="ARBA00022723"/>
    </source>
</evidence>
<proteinExistence type="predicted"/>
<dbReference type="Pfam" id="PF00413">
    <property type="entry name" value="Peptidase_M10"/>
    <property type="match status" value="1"/>
</dbReference>
<feature type="compositionally biased region" description="Basic and acidic residues" evidence="5">
    <location>
        <begin position="200"/>
        <end position="226"/>
    </location>
</feature>
<evidence type="ECO:0000313" key="7">
    <source>
        <dbReference type="EMBL" id="MEH8017165.1"/>
    </source>
</evidence>
<feature type="region of interest" description="Disordered" evidence="5">
    <location>
        <begin position="123"/>
        <end position="150"/>
    </location>
</feature>
<dbReference type="InterPro" id="IPR024079">
    <property type="entry name" value="MetalloPept_cat_dom_sf"/>
</dbReference>
<dbReference type="InterPro" id="IPR001818">
    <property type="entry name" value="Pept_M10_metallopeptidase"/>
</dbReference>
<sequence length="307" mass="35350">MKLTIRIVFIIALLSAVNMLFLTPAGINRAMPMLLNQTADSRMQKELCQAPVLWRLGELDPNFGLTAEQAEQAAHEAAQLWNKAFNTELFRYDSLDGFPIHFRYDSQQQQLLQLALQKSRQYQTSNRSDIRDETLQQQQSRLNQRSTAYRNDKAQLERDMAVLEMQSRDSGTWGSATYQQQQANLQQRQQRLEYENEAIRQQRDQLSRERDYRNSISRDNHIRQSKPDSAPAIEFGEMQIENGQRTMTIFAYKTNASLIQTIAHQFGHALGLGHNSNNASIMSDIFNPANSELSRSDISSLNQQCNF</sequence>
<evidence type="ECO:0000256" key="4">
    <source>
        <dbReference type="ARBA" id="ARBA00022833"/>
    </source>
</evidence>
<keyword evidence="1" id="KW-0645">Protease</keyword>
<evidence type="ECO:0000256" key="5">
    <source>
        <dbReference type="SAM" id="MobiDB-lite"/>
    </source>
</evidence>
<evidence type="ECO:0000256" key="3">
    <source>
        <dbReference type="ARBA" id="ARBA00022801"/>
    </source>
</evidence>
<protein>
    <submittedName>
        <fullName evidence="7">Matrixin family metalloprotease</fullName>
        <ecNumber evidence="7">3.4.24.-</ecNumber>
    </submittedName>
</protein>
<feature type="compositionally biased region" description="Low complexity" evidence="5">
    <location>
        <begin position="135"/>
        <end position="147"/>
    </location>
</feature>
<keyword evidence="7" id="KW-0482">Metalloprotease</keyword>
<dbReference type="Gene3D" id="3.40.390.10">
    <property type="entry name" value="Collagenase (Catalytic Domain)"/>
    <property type="match status" value="1"/>
</dbReference>
<evidence type="ECO:0000313" key="8">
    <source>
        <dbReference type="Proteomes" id="UP001375382"/>
    </source>
</evidence>
<keyword evidence="2" id="KW-0479">Metal-binding</keyword>
<dbReference type="SUPFAM" id="SSF55486">
    <property type="entry name" value="Metalloproteases ('zincins'), catalytic domain"/>
    <property type="match status" value="1"/>
</dbReference>
<feature type="region of interest" description="Disordered" evidence="5">
    <location>
        <begin position="200"/>
        <end position="229"/>
    </location>
</feature>
<dbReference type="Proteomes" id="UP001375382">
    <property type="component" value="Unassembled WGS sequence"/>
</dbReference>
<comment type="caution">
    <text evidence="7">The sequence shown here is derived from an EMBL/GenBank/DDBJ whole genome shotgun (WGS) entry which is preliminary data.</text>
</comment>
<name>A0ABU8C687_9GAMM</name>